<evidence type="ECO:0000313" key="2">
    <source>
        <dbReference type="Proteomes" id="UP000184387"/>
    </source>
</evidence>
<dbReference type="Proteomes" id="UP000184387">
    <property type="component" value="Unassembled WGS sequence"/>
</dbReference>
<evidence type="ECO:0000313" key="1">
    <source>
        <dbReference type="EMBL" id="SHJ69965.1"/>
    </source>
</evidence>
<dbReference type="EMBL" id="FQZF01000018">
    <property type="protein sequence ID" value="SHJ69965.1"/>
    <property type="molecule type" value="Genomic_DNA"/>
</dbReference>
<keyword evidence="2" id="KW-1185">Reference proteome</keyword>
<dbReference type="GO" id="GO:0016788">
    <property type="term" value="F:hydrolase activity, acting on ester bonds"/>
    <property type="evidence" value="ECO:0007669"/>
    <property type="project" value="UniProtKB-ARBA"/>
</dbReference>
<evidence type="ECO:0008006" key="3">
    <source>
        <dbReference type="Google" id="ProtNLM"/>
    </source>
</evidence>
<dbReference type="STRING" id="198092.SAMN02745194_03158"/>
<reference evidence="1 2" key="1">
    <citation type="submission" date="2016-11" db="EMBL/GenBank/DDBJ databases">
        <authorList>
            <person name="Jaros S."/>
            <person name="Januszkiewicz K."/>
            <person name="Wedrychowicz H."/>
        </authorList>
    </citation>
    <scope>NUCLEOTIDE SEQUENCE [LARGE SCALE GENOMIC DNA]</scope>
    <source>
        <strain evidence="1 2">DSM 14916</strain>
    </source>
</reference>
<organism evidence="1 2">
    <name type="scientific">Muricoccus roseus</name>
    <dbReference type="NCBI Taxonomy" id="198092"/>
    <lineage>
        <taxon>Bacteria</taxon>
        <taxon>Pseudomonadati</taxon>
        <taxon>Pseudomonadota</taxon>
        <taxon>Alphaproteobacteria</taxon>
        <taxon>Acetobacterales</taxon>
        <taxon>Roseomonadaceae</taxon>
        <taxon>Muricoccus</taxon>
    </lineage>
</organism>
<proteinExistence type="predicted"/>
<dbReference type="Gene3D" id="3.40.50.1110">
    <property type="entry name" value="SGNH hydrolase"/>
    <property type="match status" value="1"/>
</dbReference>
<sequence>MDAAEDAEPTAEETALPSLWKPDRALQNGFYDPLAIQIPRTPKGYGSHEGFVVWPKAEAEREGPRVMLLGNSSSIWPGHIWGIHAAQALKEQGLPITVLNGAVRAHSSAQELMRVIRDVPAIRPDAVVALSGICDAAGIVMRSDYPFAHRYGDALAKAVIDAGLAKGISFGAKDPRSWGRFWLDNHRFAAMICEDLDIPYKAILQPVLGVGAYQPTAEEQAIIDSKANKMLRTGLRYLAGLREFYGEVQEALRSEPRRYGHVVDLSDCLVGETGCFGDHRHLNTKGNALLGVAVSRVLGPMLRTA</sequence>
<accession>A0A1M6LFW8</accession>
<dbReference type="InterPro" id="IPR036514">
    <property type="entry name" value="SGNH_hydro_sf"/>
</dbReference>
<name>A0A1M6LFW8_9PROT</name>
<dbReference type="SUPFAM" id="SSF52266">
    <property type="entry name" value="SGNH hydrolase"/>
    <property type="match status" value="1"/>
</dbReference>
<protein>
    <recommendedName>
        <fullName evidence="3">SGNH/GDSL hydrolase family protein</fullName>
    </recommendedName>
</protein>
<gene>
    <name evidence="1" type="ORF">SAMN02745194_03158</name>
</gene>
<dbReference type="AlphaFoldDB" id="A0A1M6LFW8"/>